<dbReference type="EC" id="3.4.23.-" evidence="1"/>
<proteinExistence type="inferred from homology"/>
<dbReference type="EMBL" id="JACOQK010000001">
    <property type="protein sequence ID" value="MBC5786519.1"/>
    <property type="molecule type" value="Genomic_DNA"/>
</dbReference>
<keyword evidence="1" id="KW-0645">Protease</keyword>
<comment type="subcellular location">
    <subcellularLocation>
        <location evidence="1">Cell membrane</location>
    </subcellularLocation>
</comment>
<feature type="transmembrane region" description="Helical" evidence="2">
    <location>
        <begin position="122"/>
        <end position="149"/>
    </location>
</feature>
<feature type="transmembrane region" description="Helical" evidence="2">
    <location>
        <begin position="89"/>
        <end position="110"/>
    </location>
</feature>
<comment type="caution">
    <text evidence="3">The sequence shown here is derived from an EMBL/GenBank/DDBJ whole genome shotgun (WGS) entry which is preliminary data.</text>
</comment>
<organism evidence="3 4">
    <name type="scientific">Clostridium facile</name>
    <dbReference type="NCBI Taxonomy" id="2763035"/>
    <lineage>
        <taxon>Bacteria</taxon>
        <taxon>Bacillati</taxon>
        <taxon>Bacillota</taxon>
        <taxon>Clostridia</taxon>
        <taxon>Eubacteriales</taxon>
        <taxon>Clostridiaceae</taxon>
        <taxon>Clostridium</taxon>
    </lineage>
</organism>
<evidence type="ECO:0000256" key="1">
    <source>
        <dbReference type="PIRNR" id="PIRNR018571"/>
    </source>
</evidence>
<feature type="transmembrane region" description="Helical" evidence="2">
    <location>
        <begin position="6"/>
        <end position="28"/>
    </location>
</feature>
<feature type="transmembrane region" description="Helical" evidence="2">
    <location>
        <begin position="35"/>
        <end position="53"/>
    </location>
</feature>
<name>A0ABR7IN08_9CLOT</name>
<comment type="function">
    <text evidence="1">Probable aspartic protease that is responsible for the proteolytic cleavage of the RNA polymerase sigma E factor (SigE/spoIIGB) to yield the active peptide in the mother cell during sporulation. Responds to a signal from the forespore that is triggered by the extracellular signal protein SpoIIR.</text>
</comment>
<comment type="similarity">
    <text evidence="1">Belongs to the peptidase U4 family.</text>
</comment>
<keyword evidence="4" id="KW-1185">Reference proteome</keyword>
<reference evidence="3 4" key="1">
    <citation type="submission" date="2020-08" db="EMBL/GenBank/DDBJ databases">
        <title>Genome public.</title>
        <authorList>
            <person name="Liu C."/>
            <person name="Sun Q."/>
        </authorList>
    </citation>
    <scope>NUCLEOTIDE SEQUENCE [LARGE SCALE GENOMIC DNA]</scope>
    <source>
        <strain evidence="3 4">NSJ-27</strain>
    </source>
</reference>
<evidence type="ECO:0000256" key="2">
    <source>
        <dbReference type="SAM" id="Phobius"/>
    </source>
</evidence>
<sequence length="283" mass="32072">MQVIYLDVLLAVNLFVNYFLLLSVKLFFHSKVKRWRMILAAVIGSLFSLMIFLPDPGLLLTFLIKGILGVLLVWLCFGYQQRGIFIKTVLGFFGVNFLYAGVMMALWIFVCPVGMYWNNGVAYFHISALALVIGTIVAYIVVRVICFLWNKRVHAKELYQIKIIWNQKEANLSAFYDTGNRLIDPFTGHPVVICEYQAVKNLLPASIQQVLESGQYIQSTELLQAVKFHLIPFQTVGGESFIVGFAPDQFYLEEKPVSGFMIGITVNHLSHGEFQAVLPAKFN</sequence>
<feature type="transmembrane region" description="Helical" evidence="2">
    <location>
        <begin position="59"/>
        <end position="77"/>
    </location>
</feature>
<keyword evidence="1" id="KW-1003">Cell membrane</keyword>
<keyword evidence="1" id="KW-0064">Aspartyl protease</keyword>
<keyword evidence="1" id="KW-0378">Hydrolase</keyword>
<dbReference type="InterPro" id="IPR005081">
    <property type="entry name" value="SpoIIGA"/>
</dbReference>
<protein>
    <recommendedName>
        <fullName evidence="1">Sporulation sigma-E factor-processing peptidase</fullName>
        <ecNumber evidence="1">3.4.23.-</ecNumber>
    </recommendedName>
    <alternativeName>
        <fullName evidence="1">Membrane-associated aspartic protease</fullName>
    </alternativeName>
    <alternativeName>
        <fullName evidence="1">Stage II sporulation protein GA</fullName>
    </alternativeName>
</protein>
<keyword evidence="2" id="KW-0812">Transmembrane</keyword>
<dbReference type="Proteomes" id="UP000649151">
    <property type="component" value="Unassembled WGS sequence"/>
</dbReference>
<keyword evidence="1" id="KW-0749">Sporulation</keyword>
<dbReference type="PIRSF" id="PIRSF018571">
    <property type="entry name" value="SpoIIGA"/>
    <property type="match status" value="1"/>
</dbReference>
<evidence type="ECO:0000313" key="4">
    <source>
        <dbReference type="Proteomes" id="UP000649151"/>
    </source>
</evidence>
<dbReference type="Pfam" id="PF03419">
    <property type="entry name" value="Peptidase_U4"/>
    <property type="match status" value="1"/>
</dbReference>
<dbReference type="RefSeq" id="WP_186995829.1">
    <property type="nucleotide sequence ID" value="NZ_JACOQK010000001.1"/>
</dbReference>
<accession>A0ABR7IN08</accession>
<evidence type="ECO:0000313" key="3">
    <source>
        <dbReference type="EMBL" id="MBC5786519.1"/>
    </source>
</evidence>
<keyword evidence="2" id="KW-1133">Transmembrane helix</keyword>
<keyword evidence="1 2" id="KW-0472">Membrane</keyword>
<gene>
    <name evidence="3" type="ORF">H8Z77_00545</name>
</gene>